<comment type="similarity">
    <text evidence="2">Belongs to the metaxin family.</text>
</comment>
<dbReference type="PANTHER" id="PTHR12289">
    <property type="entry name" value="METAXIN RELATED"/>
    <property type="match status" value="1"/>
</dbReference>
<gene>
    <name evidence="10" type="ORF">KUTeg_018374</name>
</gene>
<evidence type="ECO:0000256" key="5">
    <source>
        <dbReference type="ARBA" id="ARBA00022927"/>
    </source>
</evidence>
<evidence type="ECO:0000256" key="3">
    <source>
        <dbReference type="ARBA" id="ARBA00022448"/>
    </source>
</evidence>
<feature type="non-terminal residue" evidence="10">
    <location>
        <position position="342"/>
    </location>
</feature>
<evidence type="ECO:0000256" key="1">
    <source>
        <dbReference type="ARBA" id="ARBA00004294"/>
    </source>
</evidence>
<evidence type="ECO:0000313" key="11">
    <source>
        <dbReference type="Proteomes" id="UP001217089"/>
    </source>
</evidence>
<protein>
    <recommendedName>
        <fullName evidence="12">Metaxin-1</fullName>
    </recommendedName>
</protein>
<keyword evidence="5" id="KW-0653">Protein transport</keyword>
<dbReference type="Proteomes" id="UP001217089">
    <property type="component" value="Unassembled WGS sequence"/>
</dbReference>
<reference evidence="10 11" key="1">
    <citation type="submission" date="2022-12" db="EMBL/GenBank/DDBJ databases">
        <title>Chromosome-level genome of Tegillarca granosa.</title>
        <authorList>
            <person name="Kim J."/>
        </authorList>
    </citation>
    <scope>NUCLEOTIDE SEQUENCE [LARGE SCALE GENOMIC DNA]</scope>
    <source>
        <strain evidence="10">Teg-2019</strain>
        <tissue evidence="10">Adductor muscle</tissue>
    </source>
</reference>
<dbReference type="InterPro" id="IPR050931">
    <property type="entry name" value="Mito_Protein_Transport_Metaxin"/>
</dbReference>
<organism evidence="10 11">
    <name type="scientific">Tegillarca granosa</name>
    <name type="common">Malaysian cockle</name>
    <name type="synonym">Anadara granosa</name>
    <dbReference type="NCBI Taxonomy" id="220873"/>
    <lineage>
        <taxon>Eukaryota</taxon>
        <taxon>Metazoa</taxon>
        <taxon>Spiralia</taxon>
        <taxon>Lophotrochozoa</taxon>
        <taxon>Mollusca</taxon>
        <taxon>Bivalvia</taxon>
        <taxon>Autobranchia</taxon>
        <taxon>Pteriomorphia</taxon>
        <taxon>Arcoida</taxon>
        <taxon>Arcoidea</taxon>
        <taxon>Arcidae</taxon>
        <taxon>Tegillarca</taxon>
    </lineage>
</organism>
<dbReference type="EMBL" id="JARBDR010000903">
    <property type="protein sequence ID" value="KAJ8304791.1"/>
    <property type="molecule type" value="Genomic_DNA"/>
</dbReference>
<evidence type="ECO:0008006" key="12">
    <source>
        <dbReference type="Google" id="ProtNLM"/>
    </source>
</evidence>
<evidence type="ECO:0000256" key="4">
    <source>
        <dbReference type="ARBA" id="ARBA00022787"/>
    </source>
</evidence>
<name>A0ABQ9EHR7_TEGGR</name>
<dbReference type="Pfam" id="PF10568">
    <property type="entry name" value="Tom37"/>
    <property type="match status" value="1"/>
</dbReference>
<evidence type="ECO:0000256" key="7">
    <source>
        <dbReference type="ARBA" id="ARBA00023136"/>
    </source>
</evidence>
<keyword evidence="11" id="KW-1185">Reference proteome</keyword>
<dbReference type="PANTHER" id="PTHR12289:SF41">
    <property type="entry name" value="FAILED AXON CONNECTIONS-RELATED"/>
    <property type="match status" value="1"/>
</dbReference>
<keyword evidence="6" id="KW-0496">Mitochondrion</keyword>
<evidence type="ECO:0000313" key="10">
    <source>
        <dbReference type="EMBL" id="KAJ8304791.1"/>
    </source>
</evidence>
<evidence type="ECO:0000256" key="6">
    <source>
        <dbReference type="ARBA" id="ARBA00023128"/>
    </source>
</evidence>
<dbReference type="SUPFAM" id="SSF47616">
    <property type="entry name" value="GST C-terminal domain-like"/>
    <property type="match status" value="1"/>
</dbReference>
<dbReference type="Pfam" id="PF17171">
    <property type="entry name" value="GST_C_6"/>
    <property type="match status" value="1"/>
</dbReference>
<dbReference type="CDD" id="cd03078">
    <property type="entry name" value="GST_N_Metaxin1_like"/>
    <property type="match status" value="1"/>
</dbReference>
<dbReference type="InterPro" id="IPR036282">
    <property type="entry name" value="Glutathione-S-Trfase_C_sf"/>
</dbReference>
<keyword evidence="4" id="KW-1000">Mitochondrion outer membrane</keyword>
<keyword evidence="3" id="KW-0813">Transport</keyword>
<proteinExistence type="inferred from homology"/>
<evidence type="ECO:0000256" key="2">
    <source>
        <dbReference type="ARBA" id="ARBA00009170"/>
    </source>
</evidence>
<evidence type="ECO:0000259" key="8">
    <source>
        <dbReference type="Pfam" id="PF10568"/>
    </source>
</evidence>
<comment type="caution">
    <text evidence="10">The sequence shown here is derived from an EMBL/GenBank/DDBJ whole genome shotgun (WGS) entry which is preliminary data.</text>
</comment>
<evidence type="ECO:0000259" key="9">
    <source>
        <dbReference type="Pfam" id="PF17171"/>
    </source>
</evidence>
<sequence>MADDVVLLNIWDGDWGLPSVDPDCLAAVTYCKFSGVPVRLVKSNNPFKSPSAFIWLLKLSSRKHVGVCIPCYAGRCNQGILHTWWVDDTTYRDVTRPWFAKAIPFPYNFFIPWKTQRSASFYVYCSFENTACTEDEVHAVIYKEAKECLNQLSYYLGEKEFFFGSEPTSLDALVFSYVGPLIKAPLPANQLTNHLKGCENLFALCNRILNRYLRPSAEEMEKLRKKAEEEKLKATDELEFPHQKLYLPKHSENFLPNVVCTSKYNDDSHKNIWQCRYPSNLVNHELFRIGSKSIYSTSAIGRPYESWKYFGNSVIKRENIQFLQKLPAITADIGKDVKICRQ</sequence>
<keyword evidence="7" id="KW-0472">Membrane</keyword>
<comment type="subcellular location">
    <subcellularLocation>
        <location evidence="1">Mitochondrion outer membrane</location>
    </subcellularLocation>
</comment>
<dbReference type="InterPro" id="IPR033468">
    <property type="entry name" value="Metaxin_GST"/>
</dbReference>
<accession>A0ABQ9EHR7</accession>
<dbReference type="InterPro" id="IPR019564">
    <property type="entry name" value="Sam37/metaxin_N"/>
</dbReference>
<feature type="domain" description="Mitochondrial outer membrane transport complex Sam37/metaxin N-terminal" evidence="8">
    <location>
        <begin position="78"/>
        <end position="115"/>
    </location>
</feature>
<feature type="domain" description="Metaxin glutathione S-transferase" evidence="9">
    <location>
        <begin position="145"/>
        <end position="208"/>
    </location>
</feature>